<organism evidence="2 3">
    <name type="scientific">Mobilisporobacter senegalensis</name>
    <dbReference type="NCBI Taxonomy" id="1329262"/>
    <lineage>
        <taxon>Bacteria</taxon>
        <taxon>Bacillati</taxon>
        <taxon>Bacillota</taxon>
        <taxon>Clostridia</taxon>
        <taxon>Lachnospirales</taxon>
        <taxon>Lachnospiraceae</taxon>
        <taxon>Mobilisporobacter</taxon>
    </lineage>
</organism>
<dbReference type="OrthoDB" id="1716599at2"/>
<dbReference type="AlphaFoldDB" id="A0A3N1XRH0"/>
<name>A0A3N1XRH0_9FIRM</name>
<sequence>MDNKNKEMKAIENERRIDHLRNIVEKQTRTERHLEEHSDISKSPENIAHAKELQWERENEIQNLKDKIVHGGQSQNKQLENTEKRLVYTEGYLNHNASHMDKESFKNTKEKQEHRKEQIDSLK</sequence>
<dbReference type="Proteomes" id="UP000273083">
    <property type="component" value="Unassembled WGS sequence"/>
</dbReference>
<accession>A0A3N1XRH0</accession>
<dbReference type="RefSeq" id="WP_123608685.1">
    <property type="nucleotide sequence ID" value="NZ_RJVG01000003.1"/>
</dbReference>
<comment type="caution">
    <text evidence="2">The sequence shown here is derived from an EMBL/GenBank/DDBJ whole genome shotgun (WGS) entry which is preliminary data.</text>
</comment>
<feature type="region of interest" description="Disordered" evidence="1">
    <location>
        <begin position="94"/>
        <end position="123"/>
    </location>
</feature>
<gene>
    <name evidence="2" type="ORF">EDD66_103172</name>
</gene>
<feature type="compositionally biased region" description="Basic and acidic residues" evidence="1">
    <location>
        <begin position="98"/>
        <end position="123"/>
    </location>
</feature>
<feature type="region of interest" description="Disordered" evidence="1">
    <location>
        <begin position="28"/>
        <end position="49"/>
    </location>
</feature>
<protein>
    <submittedName>
        <fullName evidence="2">Uncharacterized protein</fullName>
    </submittedName>
</protein>
<reference evidence="2 3" key="1">
    <citation type="submission" date="2018-11" db="EMBL/GenBank/DDBJ databases">
        <title>Genomic Encyclopedia of Type Strains, Phase IV (KMG-IV): sequencing the most valuable type-strain genomes for metagenomic binning, comparative biology and taxonomic classification.</title>
        <authorList>
            <person name="Goeker M."/>
        </authorList>
    </citation>
    <scope>NUCLEOTIDE SEQUENCE [LARGE SCALE GENOMIC DNA]</scope>
    <source>
        <strain evidence="2 3">DSM 26537</strain>
    </source>
</reference>
<dbReference type="EMBL" id="RJVG01000003">
    <property type="protein sequence ID" value="ROR29236.1"/>
    <property type="molecule type" value="Genomic_DNA"/>
</dbReference>
<proteinExistence type="predicted"/>
<evidence type="ECO:0000256" key="1">
    <source>
        <dbReference type="SAM" id="MobiDB-lite"/>
    </source>
</evidence>
<evidence type="ECO:0000313" key="2">
    <source>
        <dbReference type="EMBL" id="ROR29236.1"/>
    </source>
</evidence>
<keyword evidence="3" id="KW-1185">Reference proteome</keyword>
<evidence type="ECO:0000313" key="3">
    <source>
        <dbReference type="Proteomes" id="UP000273083"/>
    </source>
</evidence>